<dbReference type="Pfam" id="PF13499">
    <property type="entry name" value="EF-hand_7"/>
    <property type="match status" value="1"/>
</dbReference>
<feature type="chain" id="PRO_5047371041" evidence="4">
    <location>
        <begin position="26"/>
        <end position="242"/>
    </location>
</feature>
<dbReference type="PROSITE" id="PS50222">
    <property type="entry name" value="EF_HAND_2"/>
    <property type="match status" value="2"/>
</dbReference>
<feature type="domain" description="EF-hand" evidence="5">
    <location>
        <begin position="75"/>
        <end position="110"/>
    </location>
</feature>
<evidence type="ECO:0000259" key="5">
    <source>
        <dbReference type="PROSITE" id="PS50222"/>
    </source>
</evidence>
<feature type="region of interest" description="Disordered" evidence="3">
    <location>
        <begin position="208"/>
        <end position="242"/>
    </location>
</feature>
<organism evidence="6 7">
    <name type="scientific">Novosphingobium album</name>
    <name type="common">ex Hu et al. 2023</name>
    <dbReference type="NCBI Taxonomy" id="2930093"/>
    <lineage>
        <taxon>Bacteria</taxon>
        <taxon>Pseudomonadati</taxon>
        <taxon>Pseudomonadota</taxon>
        <taxon>Alphaproteobacteria</taxon>
        <taxon>Sphingomonadales</taxon>
        <taxon>Sphingomonadaceae</taxon>
        <taxon>Novosphingobium</taxon>
    </lineage>
</organism>
<protein>
    <submittedName>
        <fullName evidence="6">EF-hand domain-containing protein</fullName>
    </submittedName>
</protein>
<evidence type="ECO:0000256" key="1">
    <source>
        <dbReference type="ARBA" id="ARBA00022723"/>
    </source>
</evidence>
<dbReference type="Proteomes" id="UP001162880">
    <property type="component" value="Unassembled WGS sequence"/>
</dbReference>
<dbReference type="InterPro" id="IPR011992">
    <property type="entry name" value="EF-hand-dom_pair"/>
</dbReference>
<feature type="domain" description="EF-hand" evidence="5">
    <location>
        <begin position="182"/>
        <end position="209"/>
    </location>
</feature>
<dbReference type="Pfam" id="PF13202">
    <property type="entry name" value="EF-hand_5"/>
    <property type="match status" value="1"/>
</dbReference>
<proteinExistence type="predicted"/>
<sequence length="242" mass="25265">MKTAMKKITLGLSVAALAVGGIAYAQQTPPAKPFMDADKDGVITRAEAQKAAEDMFVKLDVNKDGKIDQADRDARHAEHRAEMFAMIDANKDGSISRQEFMDAKPPHGPGDRGPGAPDGNGPPPPPPGMDGDSMGGPGMGGPGMGGPGMGGPGMDGHHRGGPGRDGHGMHGRGGMRGHGMMMLKMADTNNDGAVSKAEFMAAATKHFGDMDANNDGKVTKEERQAARQKMKAQWQADKPAKK</sequence>
<dbReference type="SUPFAM" id="SSF47473">
    <property type="entry name" value="EF-hand"/>
    <property type="match status" value="1"/>
</dbReference>
<dbReference type="Gene3D" id="1.10.238.10">
    <property type="entry name" value="EF-hand"/>
    <property type="match status" value="2"/>
</dbReference>
<dbReference type="PANTHER" id="PTHR10827">
    <property type="entry name" value="RETICULOCALBIN"/>
    <property type="match status" value="1"/>
</dbReference>
<dbReference type="InterPro" id="IPR018247">
    <property type="entry name" value="EF_Hand_1_Ca_BS"/>
</dbReference>
<keyword evidence="7" id="KW-1185">Reference proteome</keyword>
<accession>A0ABT0B0R7</accession>
<feature type="signal peptide" evidence="4">
    <location>
        <begin position="1"/>
        <end position="25"/>
    </location>
</feature>
<dbReference type="EMBL" id="JALHLE010000010">
    <property type="protein sequence ID" value="MCJ2178639.1"/>
    <property type="molecule type" value="Genomic_DNA"/>
</dbReference>
<comment type="caution">
    <text evidence="6">The sequence shown here is derived from an EMBL/GenBank/DDBJ whole genome shotgun (WGS) entry which is preliminary data.</text>
</comment>
<dbReference type="SMART" id="SM00054">
    <property type="entry name" value="EFh"/>
    <property type="match status" value="4"/>
</dbReference>
<evidence type="ECO:0000313" key="6">
    <source>
        <dbReference type="EMBL" id="MCJ2178639.1"/>
    </source>
</evidence>
<dbReference type="PROSITE" id="PS00018">
    <property type="entry name" value="EF_HAND_1"/>
    <property type="match status" value="2"/>
</dbReference>
<dbReference type="InterPro" id="IPR002048">
    <property type="entry name" value="EF_hand_dom"/>
</dbReference>
<feature type="compositionally biased region" description="Basic and acidic residues" evidence="3">
    <location>
        <begin position="155"/>
        <end position="168"/>
    </location>
</feature>
<evidence type="ECO:0000256" key="3">
    <source>
        <dbReference type="SAM" id="MobiDB-lite"/>
    </source>
</evidence>
<evidence type="ECO:0000256" key="2">
    <source>
        <dbReference type="ARBA" id="ARBA00022737"/>
    </source>
</evidence>
<gene>
    <name evidence="6" type="ORF">MTR64_08695</name>
</gene>
<feature type="compositionally biased region" description="Gly residues" evidence="3">
    <location>
        <begin position="133"/>
        <end position="154"/>
    </location>
</feature>
<dbReference type="PANTHER" id="PTHR10827:SF98">
    <property type="entry name" value="45 KDA CALCIUM-BINDING PROTEIN"/>
    <property type="match status" value="1"/>
</dbReference>
<reference evidence="6" key="1">
    <citation type="submission" date="2022-03" db="EMBL/GenBank/DDBJ databases">
        <title>Identification of a novel bacterium isolated from mangrove sediments.</title>
        <authorList>
            <person name="Pan X."/>
        </authorList>
    </citation>
    <scope>NUCLEOTIDE SEQUENCE</scope>
    <source>
        <strain evidence="6">B2580</strain>
    </source>
</reference>
<keyword evidence="4" id="KW-0732">Signal</keyword>
<evidence type="ECO:0000256" key="4">
    <source>
        <dbReference type="SAM" id="SignalP"/>
    </source>
</evidence>
<dbReference type="Pfam" id="PF13833">
    <property type="entry name" value="EF-hand_8"/>
    <property type="match status" value="1"/>
</dbReference>
<keyword evidence="1" id="KW-0479">Metal-binding</keyword>
<evidence type="ECO:0000313" key="7">
    <source>
        <dbReference type="Proteomes" id="UP001162880"/>
    </source>
</evidence>
<feature type="region of interest" description="Disordered" evidence="3">
    <location>
        <begin position="99"/>
        <end position="178"/>
    </location>
</feature>
<name>A0ABT0B0R7_9SPHN</name>
<dbReference type="RefSeq" id="WP_243992866.1">
    <property type="nucleotide sequence ID" value="NZ_JALHLE010000010.1"/>
</dbReference>
<keyword evidence="2" id="KW-0677">Repeat</keyword>